<dbReference type="GO" id="GO:0016787">
    <property type="term" value="F:hydrolase activity"/>
    <property type="evidence" value="ECO:0007669"/>
    <property type="project" value="UniProtKB-KW"/>
</dbReference>
<dbReference type="InterPro" id="IPR006311">
    <property type="entry name" value="TAT_signal"/>
</dbReference>
<accession>A0ABQ3BA84</accession>
<reference evidence="7" key="1">
    <citation type="journal article" date="2019" name="Int. J. Syst. Evol. Microbiol.">
        <title>The Global Catalogue of Microorganisms (GCM) 10K type strain sequencing project: providing services to taxonomists for standard genome sequencing and annotation.</title>
        <authorList>
            <consortium name="The Broad Institute Genomics Platform"/>
            <consortium name="The Broad Institute Genome Sequencing Center for Infectious Disease"/>
            <person name="Wu L."/>
            <person name="Ma J."/>
        </authorList>
    </citation>
    <scope>NUCLEOTIDE SEQUENCE [LARGE SCALE GENOMIC DNA]</scope>
    <source>
        <strain evidence="7">KCTC 32239</strain>
    </source>
</reference>
<evidence type="ECO:0000256" key="2">
    <source>
        <dbReference type="ARBA" id="ARBA00022801"/>
    </source>
</evidence>
<evidence type="ECO:0000313" key="6">
    <source>
        <dbReference type="EMBL" id="GGY86201.1"/>
    </source>
</evidence>
<keyword evidence="3 4" id="KW-0326">Glycosidase</keyword>
<evidence type="ECO:0000256" key="3">
    <source>
        <dbReference type="ARBA" id="ARBA00023295"/>
    </source>
</evidence>
<proteinExistence type="inferred from homology"/>
<comment type="caution">
    <text evidence="6">The sequence shown here is derived from an EMBL/GenBank/DDBJ whole genome shotgun (WGS) entry which is preliminary data.</text>
</comment>
<dbReference type="EMBL" id="BMYZ01000004">
    <property type="protein sequence ID" value="GGY86201.1"/>
    <property type="molecule type" value="Genomic_DNA"/>
</dbReference>
<dbReference type="Proteomes" id="UP000619761">
    <property type="component" value="Unassembled WGS sequence"/>
</dbReference>
<keyword evidence="5" id="KW-0732">Signal</keyword>
<dbReference type="PROSITE" id="PS51318">
    <property type="entry name" value="TAT"/>
    <property type="match status" value="1"/>
</dbReference>
<evidence type="ECO:0000256" key="1">
    <source>
        <dbReference type="ARBA" id="ARBA00008834"/>
    </source>
</evidence>
<dbReference type="SMART" id="SM00710">
    <property type="entry name" value="PbH1"/>
    <property type="match status" value="3"/>
</dbReference>
<dbReference type="PROSITE" id="PS00502">
    <property type="entry name" value="POLYGALACTURONASE"/>
    <property type="match status" value="1"/>
</dbReference>
<sequence length="486" mass="53528">MNKPISQLSRRTFLASGLASAGLGLTGCAALSGTQDKQLRELTHNSDKAWAGARKILRETKTPHFPKRDFLVTDFGAKADGSNNSQAFANAITKCHESGGGRVLVPKGEFVTGPIHLLSNVNLHLEEGCTLLFSTNPKDYLPVVFTRWEGMEMMGYSPLVYAFQQENIALTGKGTLNGQADEFTWWPWKGGKWKSGKNWSKDGVPTQDAARKQLERDAEANRPVSERIYGEGAQLRPPFVQFYSCNTCLIEDVTITRAPFWLINPVLCQDVTVRGVTCSSLGPNSDGCDPESCKNVVIENCYFDTGDDCIAIKSGRNADGRRLNVPSENIVIRNCKMRNGHGGVVIGSEISGGARNIFAENCEMSSHDLERGLRFKTNSVRGGTIENVYFRNIDIGDVQTALVIDFGYEEGDTGQFTPTVKNIEVRNLRCKNAKQIFNVKGYERSPIRNLHLINVQFDQPADVGKLENMDGFVAKNVSIAGKPFSI</sequence>
<comment type="similarity">
    <text evidence="1 4">Belongs to the glycosyl hydrolase 28 family.</text>
</comment>
<feature type="signal peptide" evidence="5">
    <location>
        <begin position="1"/>
        <end position="21"/>
    </location>
</feature>
<dbReference type="InterPro" id="IPR012334">
    <property type="entry name" value="Pectin_lyas_fold"/>
</dbReference>
<dbReference type="InterPro" id="IPR006626">
    <property type="entry name" value="PbH1"/>
</dbReference>
<dbReference type="PANTHER" id="PTHR31339:SF9">
    <property type="entry name" value="PLASMIN AND FIBRONECTIN-BINDING PROTEIN A"/>
    <property type="match status" value="1"/>
</dbReference>
<dbReference type="PROSITE" id="PS51257">
    <property type="entry name" value="PROKAR_LIPOPROTEIN"/>
    <property type="match status" value="1"/>
</dbReference>
<evidence type="ECO:0000256" key="4">
    <source>
        <dbReference type="RuleBase" id="RU361169"/>
    </source>
</evidence>
<keyword evidence="7" id="KW-1185">Reference proteome</keyword>
<dbReference type="Gene3D" id="2.160.20.10">
    <property type="entry name" value="Single-stranded right-handed beta-helix, Pectin lyase-like"/>
    <property type="match status" value="1"/>
</dbReference>
<name>A0ABQ3BA84_9GAMM</name>
<organism evidence="6 7">
    <name type="scientific">Cellvibrio zantedeschiae</name>
    <dbReference type="NCBI Taxonomy" id="1237077"/>
    <lineage>
        <taxon>Bacteria</taxon>
        <taxon>Pseudomonadati</taxon>
        <taxon>Pseudomonadota</taxon>
        <taxon>Gammaproteobacteria</taxon>
        <taxon>Cellvibrionales</taxon>
        <taxon>Cellvibrionaceae</taxon>
        <taxon>Cellvibrio</taxon>
    </lineage>
</organism>
<evidence type="ECO:0000313" key="7">
    <source>
        <dbReference type="Proteomes" id="UP000619761"/>
    </source>
</evidence>
<dbReference type="InterPro" id="IPR011050">
    <property type="entry name" value="Pectin_lyase_fold/virulence"/>
</dbReference>
<keyword evidence="2 4" id="KW-0378">Hydrolase</keyword>
<evidence type="ECO:0000256" key="5">
    <source>
        <dbReference type="SAM" id="SignalP"/>
    </source>
</evidence>
<feature type="chain" id="PRO_5045708939" evidence="5">
    <location>
        <begin position="22"/>
        <end position="486"/>
    </location>
</feature>
<dbReference type="InterPro" id="IPR000743">
    <property type="entry name" value="Glyco_hydro_28"/>
</dbReference>
<dbReference type="SUPFAM" id="SSF51126">
    <property type="entry name" value="Pectin lyase-like"/>
    <property type="match status" value="1"/>
</dbReference>
<dbReference type="InterPro" id="IPR051801">
    <property type="entry name" value="GH28_Enzymes"/>
</dbReference>
<protein>
    <submittedName>
        <fullName evidence="6">Glycoside hydrolase</fullName>
    </submittedName>
</protein>
<dbReference type="Pfam" id="PF00295">
    <property type="entry name" value="Glyco_hydro_28"/>
    <property type="match status" value="1"/>
</dbReference>
<gene>
    <name evidence="6" type="ORF">GCM10011613_34090</name>
</gene>
<dbReference type="PANTHER" id="PTHR31339">
    <property type="entry name" value="PECTIN LYASE-RELATED"/>
    <property type="match status" value="1"/>
</dbReference>